<feature type="region of interest" description="Disordered" evidence="3">
    <location>
        <begin position="695"/>
        <end position="722"/>
    </location>
</feature>
<dbReference type="GO" id="GO:0031593">
    <property type="term" value="F:polyubiquitin modification-dependent protein binding"/>
    <property type="evidence" value="ECO:0007669"/>
    <property type="project" value="TreeGrafter"/>
</dbReference>
<dbReference type="GO" id="GO:0005634">
    <property type="term" value="C:nucleus"/>
    <property type="evidence" value="ECO:0007669"/>
    <property type="project" value="UniProtKB-SubCell"/>
</dbReference>
<dbReference type="Gene3D" id="3.10.20.90">
    <property type="entry name" value="Phosphatidylinositol 3-kinase Catalytic Subunit, Chain A, domain 1"/>
    <property type="match status" value="1"/>
</dbReference>
<dbReference type="GO" id="GO:0051787">
    <property type="term" value="F:misfolded protein binding"/>
    <property type="evidence" value="ECO:0007669"/>
    <property type="project" value="TreeGrafter"/>
</dbReference>
<reference evidence="5 6" key="1">
    <citation type="journal article" date="2018" name="Genome Biol. Evol.">
        <title>Multiple Roots of Fruiting Body Formation in Amoebozoa.</title>
        <authorList>
            <person name="Hillmann F."/>
            <person name="Forbes G."/>
            <person name="Novohradska S."/>
            <person name="Ferling I."/>
            <person name="Riege K."/>
            <person name="Groth M."/>
            <person name="Westermann M."/>
            <person name="Marz M."/>
            <person name="Spaller T."/>
            <person name="Winckler T."/>
            <person name="Schaap P."/>
            <person name="Glockner G."/>
        </authorList>
    </citation>
    <scope>NUCLEOTIDE SEQUENCE [LARGE SCALE GENOMIC DNA]</scope>
    <source>
        <strain evidence="5 6">Jena</strain>
    </source>
</reference>
<feature type="region of interest" description="Disordered" evidence="3">
    <location>
        <begin position="289"/>
        <end position="310"/>
    </location>
</feature>
<feature type="compositionally biased region" description="Polar residues" evidence="3">
    <location>
        <begin position="345"/>
        <end position="361"/>
    </location>
</feature>
<dbReference type="InterPro" id="IPR019954">
    <property type="entry name" value="Ubiquitin_CS"/>
</dbReference>
<dbReference type="PRINTS" id="PR00348">
    <property type="entry name" value="UBIQUITIN"/>
</dbReference>
<feature type="compositionally biased region" description="Polar residues" evidence="3">
    <location>
        <begin position="695"/>
        <end position="704"/>
    </location>
</feature>
<dbReference type="PANTHER" id="PTHR15204">
    <property type="entry name" value="LARGE PROLINE-RICH PROTEIN BAG6"/>
    <property type="match status" value="1"/>
</dbReference>
<dbReference type="STRING" id="1890364.A0A2P6NMG3"/>
<evidence type="ECO:0000256" key="3">
    <source>
        <dbReference type="SAM" id="MobiDB-lite"/>
    </source>
</evidence>
<feature type="domain" description="Ubiquitin-like" evidence="4">
    <location>
        <begin position="85"/>
        <end position="156"/>
    </location>
</feature>
<evidence type="ECO:0000256" key="1">
    <source>
        <dbReference type="ARBA" id="ARBA00004123"/>
    </source>
</evidence>
<dbReference type="GO" id="GO:0036503">
    <property type="term" value="P:ERAD pathway"/>
    <property type="evidence" value="ECO:0007669"/>
    <property type="project" value="TreeGrafter"/>
</dbReference>
<comment type="subcellular location">
    <subcellularLocation>
        <location evidence="1">Nucleus</location>
    </subcellularLocation>
</comment>
<proteinExistence type="predicted"/>
<organism evidence="5 6">
    <name type="scientific">Planoprotostelium fungivorum</name>
    <dbReference type="NCBI Taxonomy" id="1890364"/>
    <lineage>
        <taxon>Eukaryota</taxon>
        <taxon>Amoebozoa</taxon>
        <taxon>Evosea</taxon>
        <taxon>Variosea</taxon>
        <taxon>Cavosteliida</taxon>
        <taxon>Cavosteliaceae</taxon>
        <taxon>Planoprotostelium</taxon>
    </lineage>
</organism>
<feature type="compositionally biased region" description="Polar residues" evidence="3">
    <location>
        <begin position="792"/>
        <end position="802"/>
    </location>
</feature>
<sequence>MPGPAPGATGNKAAFFEQAAKEGQSFSVSHLTRHTANPAPKVKKSWNVTGHSGGNANEGKYKQKTTFSEAPPGSGGKAEQEQDVLRINIKTMNSNLRPFPIDAGPEQTVTQLKSIIASKMNIPVSSQRLIYQGKVMKDEQQLKTYGIKNENTIHLVSSKPEVTANSTNLTSSNGVDQMQTENADSGETEAPTISSVQNHSIRSTEPQRTTTNVDGFTHLRSQISVLRSSIATLPTWAFPRDSPGTLSEFPMSSTTSSVDSLGQCMSQLSTSVNRLLPVLSTLSHELMEDGRAGSFNDNNSQPRTSQERLRTQQLATQLSPVMEQLGHLFLSFSESLYTLRMGENPGSSHVSPPTRSTQNARPTVPGGRTSGNENLLSTLSAVMNGGNGPAELSGLFANLSQAITGEQMSGFPAIFSGIGSESQMSTADTSLINSARSSAGVLMSQTFNTVNQAMQESRNTPANQIIQSIARGLSDRDPPAVAETTTERFVNQILQVITLPEIVQVMGGQWGPVQRIQPQICDYVKRELLKNDTSERAIEALSDDINGTFFEIFDPQNLSPALRQKLRSSYDLQQIVSHVTKKRIVMLLNIIIADYTAAPSPFVTVLRNWCKDSTNETVRVMSQSFVGGVADASSALRELLQERLDFLSPEFAVMATNMITSYVMQNWSSTRQPQDNDPSTWEDAMMVDEIRQTNIKPKGNSDSYLTGAASNKKRKVAPTKSTTPAAVLTDRMREAVAAANVKPKPSIDIKEEQISEAIAKQDGLGRKYNEQLKEDVKKRLEEDSDYNPTRLPASQKTFNPKK</sequence>
<keyword evidence="2" id="KW-0539">Nucleus</keyword>
<evidence type="ECO:0000313" key="6">
    <source>
        <dbReference type="Proteomes" id="UP000241769"/>
    </source>
</evidence>
<feature type="region of interest" description="Disordered" evidence="3">
    <location>
        <begin position="343"/>
        <end position="373"/>
    </location>
</feature>
<dbReference type="InterPro" id="IPR029071">
    <property type="entry name" value="Ubiquitin-like_domsf"/>
</dbReference>
<protein>
    <submittedName>
        <fullName evidence="5">Ubiquilin-1-like isoform 1</fullName>
    </submittedName>
</protein>
<dbReference type="EMBL" id="MDYQ01000050">
    <property type="protein sequence ID" value="PRP85147.1"/>
    <property type="molecule type" value="Genomic_DNA"/>
</dbReference>
<evidence type="ECO:0000313" key="5">
    <source>
        <dbReference type="EMBL" id="PRP85147.1"/>
    </source>
</evidence>
<comment type="caution">
    <text evidence="5">The sequence shown here is derived from an EMBL/GenBank/DDBJ whole genome shotgun (WGS) entry which is preliminary data.</text>
</comment>
<accession>A0A2P6NMG3</accession>
<evidence type="ECO:0000259" key="4">
    <source>
        <dbReference type="PROSITE" id="PS50053"/>
    </source>
</evidence>
<gene>
    <name evidence="5" type="ORF">PROFUN_07218</name>
</gene>
<evidence type="ECO:0000256" key="2">
    <source>
        <dbReference type="ARBA" id="ARBA00023242"/>
    </source>
</evidence>
<dbReference type="AlphaFoldDB" id="A0A2P6NMG3"/>
<dbReference type="PROSITE" id="PS00299">
    <property type="entry name" value="UBIQUITIN_1"/>
    <property type="match status" value="1"/>
</dbReference>
<dbReference type="InterPro" id="IPR019956">
    <property type="entry name" value="Ubiquitin_dom"/>
</dbReference>
<dbReference type="InParanoid" id="A0A2P6NMG3"/>
<dbReference type="SUPFAM" id="SSF54236">
    <property type="entry name" value="Ubiquitin-like"/>
    <property type="match status" value="1"/>
</dbReference>
<feature type="compositionally biased region" description="Polar residues" evidence="3">
    <location>
        <begin position="163"/>
        <end position="212"/>
    </location>
</feature>
<dbReference type="InterPro" id="IPR000626">
    <property type="entry name" value="Ubiquitin-like_dom"/>
</dbReference>
<dbReference type="OrthoDB" id="20147at2759"/>
<dbReference type="PANTHER" id="PTHR15204:SF0">
    <property type="entry name" value="LARGE PROLINE-RICH PROTEIN BAG6"/>
    <property type="match status" value="1"/>
</dbReference>
<feature type="compositionally biased region" description="Polar residues" evidence="3">
    <location>
        <begin position="295"/>
        <end position="304"/>
    </location>
</feature>
<feature type="region of interest" description="Disordered" evidence="3">
    <location>
        <begin position="23"/>
        <end position="80"/>
    </location>
</feature>
<dbReference type="Proteomes" id="UP000241769">
    <property type="component" value="Unassembled WGS sequence"/>
</dbReference>
<feature type="region of interest" description="Disordered" evidence="3">
    <location>
        <begin position="159"/>
        <end position="212"/>
    </location>
</feature>
<feature type="region of interest" description="Disordered" evidence="3">
    <location>
        <begin position="779"/>
        <end position="802"/>
    </location>
</feature>
<dbReference type="PROSITE" id="PS50053">
    <property type="entry name" value="UBIQUITIN_2"/>
    <property type="match status" value="1"/>
</dbReference>
<dbReference type="Pfam" id="PF00240">
    <property type="entry name" value="ubiquitin"/>
    <property type="match status" value="1"/>
</dbReference>
<name>A0A2P6NMG3_9EUKA</name>
<dbReference type="SMART" id="SM00213">
    <property type="entry name" value="UBQ"/>
    <property type="match status" value="1"/>
</dbReference>
<keyword evidence="6" id="KW-1185">Reference proteome</keyword>
<dbReference type="GO" id="GO:0071818">
    <property type="term" value="C:BAT3 complex"/>
    <property type="evidence" value="ECO:0007669"/>
    <property type="project" value="TreeGrafter"/>
</dbReference>